<reference evidence="16 17" key="1">
    <citation type="submission" date="2018-10" db="EMBL/GenBank/DDBJ databases">
        <title>Oceanobacillus sp. YLB-02 draft genome.</title>
        <authorList>
            <person name="Yu L."/>
        </authorList>
    </citation>
    <scope>NUCLEOTIDE SEQUENCE [LARGE SCALE GENOMIC DNA]</scope>
    <source>
        <strain evidence="16 17">YLB-02</strain>
    </source>
</reference>
<organism evidence="16 17">
    <name type="scientific">Oceanobacillus piezotolerans</name>
    <dbReference type="NCBI Taxonomy" id="2448030"/>
    <lineage>
        <taxon>Bacteria</taxon>
        <taxon>Bacillati</taxon>
        <taxon>Bacillota</taxon>
        <taxon>Bacilli</taxon>
        <taxon>Bacillales</taxon>
        <taxon>Bacillaceae</taxon>
        <taxon>Oceanobacillus</taxon>
    </lineage>
</organism>
<dbReference type="GO" id="GO:0003724">
    <property type="term" value="F:RNA helicase activity"/>
    <property type="evidence" value="ECO:0007669"/>
    <property type="project" value="UniProtKB-EC"/>
</dbReference>
<dbReference type="SMART" id="SM00490">
    <property type="entry name" value="HELICc"/>
    <property type="match status" value="1"/>
</dbReference>
<evidence type="ECO:0000256" key="8">
    <source>
        <dbReference type="ARBA" id="ARBA00047984"/>
    </source>
</evidence>
<dbReference type="CDD" id="cd00268">
    <property type="entry name" value="DEADc"/>
    <property type="match status" value="1"/>
</dbReference>
<dbReference type="Gene3D" id="3.40.50.300">
    <property type="entry name" value="P-loop containing nucleotide triphosphate hydrolases"/>
    <property type="match status" value="2"/>
</dbReference>
<keyword evidence="17" id="KW-1185">Reference proteome</keyword>
<dbReference type="GO" id="GO:0033592">
    <property type="term" value="F:RNA strand annealing activity"/>
    <property type="evidence" value="ECO:0007669"/>
    <property type="project" value="TreeGrafter"/>
</dbReference>
<feature type="compositionally biased region" description="Basic residues" evidence="12">
    <location>
        <begin position="472"/>
        <end position="486"/>
    </location>
</feature>
<keyword evidence="2" id="KW-0963">Cytoplasm</keyword>
<dbReference type="PROSITE" id="PS51194">
    <property type="entry name" value="HELICASE_CTER"/>
    <property type="match status" value="1"/>
</dbReference>
<dbReference type="Pfam" id="PF00271">
    <property type="entry name" value="Helicase_C"/>
    <property type="match status" value="1"/>
</dbReference>
<comment type="catalytic activity">
    <reaction evidence="8">
        <text>ATP + H2O = ADP + phosphate + H(+)</text>
        <dbReference type="Rhea" id="RHEA:13065"/>
        <dbReference type="ChEBI" id="CHEBI:15377"/>
        <dbReference type="ChEBI" id="CHEBI:15378"/>
        <dbReference type="ChEBI" id="CHEBI:30616"/>
        <dbReference type="ChEBI" id="CHEBI:43474"/>
        <dbReference type="ChEBI" id="CHEBI:456216"/>
        <dbReference type="EC" id="3.6.4.13"/>
    </reaction>
</comment>
<comment type="similarity">
    <text evidence="7 11">Belongs to the DEAD box helicase family.</text>
</comment>
<dbReference type="PANTHER" id="PTHR47963:SF5">
    <property type="entry name" value="DEAD-BOX ATP-DEPENDENT RNA HELICASE CSHA"/>
    <property type="match status" value="1"/>
</dbReference>
<keyword evidence="5 11" id="KW-0347">Helicase</keyword>
<proteinExistence type="inferred from homology"/>
<evidence type="ECO:0000313" key="17">
    <source>
        <dbReference type="Proteomes" id="UP000270219"/>
    </source>
</evidence>
<evidence type="ECO:0000256" key="2">
    <source>
        <dbReference type="ARBA" id="ARBA00022490"/>
    </source>
</evidence>
<keyword evidence="4 11" id="KW-0378">Hydrolase</keyword>
<feature type="compositionally biased region" description="Low complexity" evidence="12">
    <location>
        <begin position="455"/>
        <end position="466"/>
    </location>
</feature>
<dbReference type="Pfam" id="PF00270">
    <property type="entry name" value="DEAD"/>
    <property type="match status" value="1"/>
</dbReference>
<dbReference type="RefSeq" id="WP_121524471.1">
    <property type="nucleotide sequence ID" value="NZ_RCHR01000006.1"/>
</dbReference>
<protein>
    <recommendedName>
        <fullName evidence="9">ATP-dependent RNA helicase CshA</fullName>
        <ecNumber evidence="1">3.6.4.13</ecNumber>
    </recommendedName>
</protein>
<dbReference type="InterPro" id="IPR014014">
    <property type="entry name" value="RNA_helicase_DEAD_Q_motif"/>
</dbReference>
<feature type="domain" description="DEAD-box RNA helicase Q" evidence="15">
    <location>
        <begin position="2"/>
        <end position="30"/>
    </location>
</feature>
<dbReference type="PROSITE" id="PS00039">
    <property type="entry name" value="DEAD_ATP_HELICASE"/>
    <property type="match status" value="1"/>
</dbReference>
<dbReference type="InterPro" id="IPR044742">
    <property type="entry name" value="DEAD/DEAH_RhlB"/>
</dbReference>
<dbReference type="InterPro" id="IPR027417">
    <property type="entry name" value="P-loop_NTPase"/>
</dbReference>
<comment type="caution">
    <text evidence="16">The sequence shown here is derived from an EMBL/GenBank/DDBJ whole genome shotgun (WGS) entry which is preliminary data.</text>
</comment>
<evidence type="ECO:0000256" key="6">
    <source>
        <dbReference type="ARBA" id="ARBA00022840"/>
    </source>
</evidence>
<dbReference type="GO" id="GO:0005840">
    <property type="term" value="C:ribosome"/>
    <property type="evidence" value="ECO:0007669"/>
    <property type="project" value="TreeGrafter"/>
</dbReference>
<dbReference type="FunFam" id="3.40.50.300:FF:000108">
    <property type="entry name" value="ATP-dependent RNA helicase RhlE"/>
    <property type="match status" value="1"/>
</dbReference>
<evidence type="ECO:0000256" key="5">
    <source>
        <dbReference type="ARBA" id="ARBA00022806"/>
    </source>
</evidence>
<keyword evidence="3 11" id="KW-0547">Nucleotide-binding</keyword>
<dbReference type="InterPro" id="IPR000629">
    <property type="entry name" value="RNA-helicase_DEAD-box_CS"/>
</dbReference>
<evidence type="ECO:0000313" key="16">
    <source>
        <dbReference type="EMBL" id="RLL42133.1"/>
    </source>
</evidence>
<dbReference type="GO" id="GO:0009409">
    <property type="term" value="P:response to cold"/>
    <property type="evidence" value="ECO:0007669"/>
    <property type="project" value="TreeGrafter"/>
</dbReference>
<dbReference type="GO" id="GO:0005829">
    <property type="term" value="C:cytosol"/>
    <property type="evidence" value="ECO:0007669"/>
    <property type="project" value="TreeGrafter"/>
</dbReference>
<dbReference type="EMBL" id="RCHR01000006">
    <property type="protein sequence ID" value="RLL42133.1"/>
    <property type="molecule type" value="Genomic_DNA"/>
</dbReference>
<gene>
    <name evidence="16" type="ORF">D8M04_16265</name>
</gene>
<evidence type="ECO:0000256" key="10">
    <source>
        <dbReference type="PROSITE-ProRule" id="PRU00552"/>
    </source>
</evidence>
<feature type="domain" description="Helicase ATP-binding" evidence="13">
    <location>
        <begin position="33"/>
        <end position="203"/>
    </location>
</feature>
<accession>A0A498D377</accession>
<sequence length="486" mass="54475">MTNFNELGVSNQILKALNKMGFEEATPIQAQTIPLALEGHDVIGQAQTGTGKTAAFGIPTIEKVDAKLRKVQALAIAPTRELAIQVAEELNRLGKFKNIRALAIFGGQHMDRQIRALKDGPQIVVATPGRLMDHMRRRTINISNVQIAILDEADEMLNMGFIDDIREILKGIPEERQTLLFSATMPKEIRDIATHLMREPKEVKVKAKEMTVENIDQYFIEIPEKHKFETLNNHLDINSPDLAIVFGRTKKRVDEITEGLQARGYRAEGIHGDLTQGKRMSVLNKFKSGRVDVLVATDVAARGLDISGVTHVYNFDIPQDPESYVHRIGRTGRAGRTGEAISFITPREMAQLHLIEKITKSKMKRLMPPTYKDAQRGKQQVTIDKLVKTIEKQDLKDYHEAANQLLQDHDSITVISAALKMLTKERRDTPVSISSVAPISVKKAQGGDKRRSNNKRYYGGRNQQGGRSQGGRNRKGKFQNSRNRKG</sequence>
<dbReference type="InterPro" id="IPR011545">
    <property type="entry name" value="DEAD/DEAH_box_helicase_dom"/>
</dbReference>
<dbReference type="CDD" id="cd18787">
    <property type="entry name" value="SF2_C_DEAD"/>
    <property type="match status" value="1"/>
</dbReference>
<keyword evidence="6 11" id="KW-0067">ATP-binding</keyword>
<feature type="short sequence motif" description="Q motif" evidence="10">
    <location>
        <begin position="2"/>
        <end position="30"/>
    </location>
</feature>
<dbReference type="InterPro" id="IPR014001">
    <property type="entry name" value="Helicase_ATP-bd"/>
</dbReference>
<dbReference type="PROSITE" id="PS51192">
    <property type="entry name" value="HELICASE_ATP_BIND_1"/>
    <property type="match status" value="1"/>
</dbReference>
<dbReference type="GO" id="GO:0005524">
    <property type="term" value="F:ATP binding"/>
    <property type="evidence" value="ECO:0007669"/>
    <property type="project" value="UniProtKB-KW"/>
</dbReference>
<dbReference type="AlphaFoldDB" id="A0A498D377"/>
<evidence type="ECO:0000256" key="3">
    <source>
        <dbReference type="ARBA" id="ARBA00022741"/>
    </source>
</evidence>
<evidence type="ECO:0000256" key="7">
    <source>
        <dbReference type="ARBA" id="ARBA00038437"/>
    </source>
</evidence>
<dbReference type="GO" id="GO:0016787">
    <property type="term" value="F:hydrolase activity"/>
    <property type="evidence" value="ECO:0007669"/>
    <property type="project" value="UniProtKB-KW"/>
</dbReference>
<evidence type="ECO:0000256" key="1">
    <source>
        <dbReference type="ARBA" id="ARBA00012552"/>
    </source>
</evidence>
<dbReference type="SMART" id="SM00487">
    <property type="entry name" value="DEXDc"/>
    <property type="match status" value="1"/>
</dbReference>
<dbReference type="PROSITE" id="PS51195">
    <property type="entry name" value="Q_MOTIF"/>
    <property type="match status" value="1"/>
</dbReference>
<dbReference type="SUPFAM" id="SSF52540">
    <property type="entry name" value="P-loop containing nucleoside triphosphate hydrolases"/>
    <property type="match status" value="1"/>
</dbReference>
<feature type="domain" description="Helicase C-terminal" evidence="14">
    <location>
        <begin position="214"/>
        <end position="375"/>
    </location>
</feature>
<evidence type="ECO:0000256" key="12">
    <source>
        <dbReference type="SAM" id="MobiDB-lite"/>
    </source>
</evidence>
<dbReference type="OrthoDB" id="9805696at2"/>
<dbReference type="InterPro" id="IPR001650">
    <property type="entry name" value="Helicase_C-like"/>
</dbReference>
<evidence type="ECO:0000259" key="13">
    <source>
        <dbReference type="PROSITE" id="PS51192"/>
    </source>
</evidence>
<dbReference type="EC" id="3.6.4.13" evidence="1"/>
<name>A0A498D377_9BACI</name>
<evidence type="ECO:0000259" key="15">
    <source>
        <dbReference type="PROSITE" id="PS51195"/>
    </source>
</evidence>
<feature type="region of interest" description="Disordered" evidence="12">
    <location>
        <begin position="441"/>
        <end position="486"/>
    </location>
</feature>
<evidence type="ECO:0000256" key="9">
    <source>
        <dbReference type="ARBA" id="ARBA00067932"/>
    </source>
</evidence>
<dbReference type="PANTHER" id="PTHR47963">
    <property type="entry name" value="DEAD-BOX ATP-DEPENDENT RNA HELICASE 47, MITOCHONDRIAL"/>
    <property type="match status" value="1"/>
</dbReference>
<evidence type="ECO:0000256" key="4">
    <source>
        <dbReference type="ARBA" id="ARBA00022801"/>
    </source>
</evidence>
<dbReference type="Proteomes" id="UP000270219">
    <property type="component" value="Unassembled WGS sequence"/>
</dbReference>
<evidence type="ECO:0000256" key="11">
    <source>
        <dbReference type="RuleBase" id="RU000492"/>
    </source>
</evidence>
<evidence type="ECO:0000259" key="14">
    <source>
        <dbReference type="PROSITE" id="PS51194"/>
    </source>
</evidence>
<dbReference type="InterPro" id="IPR050547">
    <property type="entry name" value="DEAD_box_RNA_helicases"/>
</dbReference>